<dbReference type="GO" id="GO:0033202">
    <property type="term" value="C:DNA helicase complex"/>
    <property type="evidence" value="ECO:0007669"/>
    <property type="project" value="TreeGrafter"/>
</dbReference>
<dbReference type="CDD" id="cd17932">
    <property type="entry name" value="DEXQc_UvrD"/>
    <property type="match status" value="1"/>
</dbReference>
<proteinExistence type="predicted"/>
<evidence type="ECO:0000256" key="3">
    <source>
        <dbReference type="ARBA" id="ARBA00022806"/>
    </source>
</evidence>
<evidence type="ECO:0000256" key="8">
    <source>
        <dbReference type="ARBA" id="ARBA00048988"/>
    </source>
</evidence>
<keyword evidence="5" id="KW-0413">Isomerase</keyword>
<keyword evidence="4" id="KW-0067">ATP-binding</keyword>
<protein>
    <recommendedName>
        <fullName evidence="7">DNA 3'-5' helicase</fullName>
        <ecNumber evidence="7">5.6.2.4</ecNumber>
    </recommendedName>
</protein>
<dbReference type="InterPro" id="IPR000212">
    <property type="entry name" value="DNA_helicase_UvrD/REP"/>
</dbReference>
<evidence type="ECO:0000256" key="1">
    <source>
        <dbReference type="ARBA" id="ARBA00022741"/>
    </source>
</evidence>
<organism evidence="10">
    <name type="scientific">marine sediment metagenome</name>
    <dbReference type="NCBI Taxonomy" id="412755"/>
    <lineage>
        <taxon>unclassified sequences</taxon>
        <taxon>metagenomes</taxon>
        <taxon>ecological metagenomes</taxon>
    </lineage>
</organism>
<dbReference type="InterPro" id="IPR014016">
    <property type="entry name" value="UvrD-like_ATP-bd"/>
</dbReference>
<keyword evidence="2" id="KW-0378">Hydrolase</keyword>
<dbReference type="Pfam" id="PF00580">
    <property type="entry name" value="UvrD-helicase"/>
    <property type="match status" value="1"/>
</dbReference>
<gene>
    <name evidence="10" type="ORF">S03H2_19644</name>
</gene>
<dbReference type="EC" id="5.6.2.4" evidence="7"/>
<dbReference type="GO" id="GO:0005524">
    <property type="term" value="F:ATP binding"/>
    <property type="evidence" value="ECO:0007669"/>
    <property type="project" value="UniProtKB-KW"/>
</dbReference>
<name>X1HM45_9ZZZZ</name>
<dbReference type="PANTHER" id="PTHR11070">
    <property type="entry name" value="UVRD / RECB / PCRA DNA HELICASE FAMILY MEMBER"/>
    <property type="match status" value="1"/>
</dbReference>
<evidence type="ECO:0000256" key="7">
    <source>
        <dbReference type="ARBA" id="ARBA00034808"/>
    </source>
</evidence>
<accession>X1HM45</accession>
<comment type="caution">
    <text evidence="10">The sequence shown here is derived from an EMBL/GenBank/DDBJ whole genome shotgun (WGS) entry which is preliminary data.</text>
</comment>
<evidence type="ECO:0000256" key="2">
    <source>
        <dbReference type="ARBA" id="ARBA00022801"/>
    </source>
</evidence>
<dbReference type="EMBL" id="BARU01010279">
    <property type="protein sequence ID" value="GAH46378.1"/>
    <property type="molecule type" value="Genomic_DNA"/>
</dbReference>
<comment type="catalytic activity">
    <reaction evidence="6">
        <text>Couples ATP hydrolysis with the unwinding of duplex DNA by translocating in the 3'-5' direction.</text>
        <dbReference type="EC" id="5.6.2.4"/>
    </reaction>
</comment>
<comment type="catalytic activity">
    <reaction evidence="8">
        <text>ATP + H2O = ADP + phosphate + H(+)</text>
        <dbReference type="Rhea" id="RHEA:13065"/>
        <dbReference type="ChEBI" id="CHEBI:15377"/>
        <dbReference type="ChEBI" id="CHEBI:15378"/>
        <dbReference type="ChEBI" id="CHEBI:30616"/>
        <dbReference type="ChEBI" id="CHEBI:43474"/>
        <dbReference type="ChEBI" id="CHEBI:456216"/>
        <dbReference type="EC" id="5.6.2.4"/>
    </reaction>
</comment>
<dbReference type="PROSITE" id="PS51198">
    <property type="entry name" value="UVRD_HELICASE_ATP_BIND"/>
    <property type="match status" value="1"/>
</dbReference>
<evidence type="ECO:0000313" key="10">
    <source>
        <dbReference type="EMBL" id="GAH46378.1"/>
    </source>
</evidence>
<dbReference type="Gene3D" id="3.40.50.300">
    <property type="entry name" value="P-loop containing nucleotide triphosphate hydrolases"/>
    <property type="match status" value="2"/>
</dbReference>
<keyword evidence="1" id="KW-0547">Nucleotide-binding</keyword>
<keyword evidence="3" id="KW-0347">Helicase</keyword>
<dbReference type="GO" id="GO:0043138">
    <property type="term" value="F:3'-5' DNA helicase activity"/>
    <property type="evidence" value="ECO:0007669"/>
    <property type="project" value="UniProtKB-EC"/>
</dbReference>
<evidence type="ECO:0000256" key="6">
    <source>
        <dbReference type="ARBA" id="ARBA00034617"/>
    </source>
</evidence>
<evidence type="ECO:0000256" key="4">
    <source>
        <dbReference type="ARBA" id="ARBA00022840"/>
    </source>
</evidence>
<dbReference type="GO" id="GO:0016787">
    <property type="term" value="F:hydrolase activity"/>
    <property type="evidence" value="ECO:0007669"/>
    <property type="project" value="UniProtKB-KW"/>
</dbReference>
<dbReference type="SUPFAM" id="SSF52540">
    <property type="entry name" value="P-loop containing nucleoside triphosphate hydrolases"/>
    <property type="match status" value="1"/>
</dbReference>
<sequence length="241" mass="27930">MERWHCIDKRQLKLYALDFDDLLMKAVELFRNSKDTLGKYHSRYLHIMVDEFQDTNLVQYELIKKLGGKKRNICVVGDPDQSIYSWRFADLRNILSFEKDFPKAKLVLLEQNYRSTKSILETASHVISTNQMRKPKELWTDNEEGELTNVVETYTEQEEAQFVVSEVEKLAKEDRAKLGDCAVMYRTNARKLFSASEIALVALISSCMTAPCHIHICIKFQLTFVNAMPPFHPYPANVIIG</sequence>
<dbReference type="AlphaFoldDB" id="X1HM45"/>
<evidence type="ECO:0000256" key="5">
    <source>
        <dbReference type="ARBA" id="ARBA00023235"/>
    </source>
</evidence>
<feature type="domain" description="UvrD-like helicase ATP-binding" evidence="9">
    <location>
        <begin position="1"/>
        <end position="116"/>
    </location>
</feature>
<dbReference type="InterPro" id="IPR027417">
    <property type="entry name" value="P-loop_NTPase"/>
</dbReference>
<dbReference type="GO" id="GO:0003677">
    <property type="term" value="F:DNA binding"/>
    <property type="evidence" value="ECO:0007669"/>
    <property type="project" value="InterPro"/>
</dbReference>
<dbReference type="PANTHER" id="PTHR11070:SF2">
    <property type="entry name" value="ATP-DEPENDENT DNA HELICASE SRS2"/>
    <property type="match status" value="1"/>
</dbReference>
<dbReference type="GO" id="GO:0005829">
    <property type="term" value="C:cytosol"/>
    <property type="evidence" value="ECO:0007669"/>
    <property type="project" value="TreeGrafter"/>
</dbReference>
<dbReference type="InterPro" id="IPR014017">
    <property type="entry name" value="DNA_helicase_UvrD-like_C"/>
</dbReference>
<reference evidence="10" key="1">
    <citation type="journal article" date="2014" name="Front. Microbiol.">
        <title>High frequency of phylogenetically diverse reductive dehalogenase-homologous genes in deep subseafloor sedimentary metagenomes.</title>
        <authorList>
            <person name="Kawai M."/>
            <person name="Futagami T."/>
            <person name="Toyoda A."/>
            <person name="Takaki Y."/>
            <person name="Nishi S."/>
            <person name="Hori S."/>
            <person name="Arai W."/>
            <person name="Tsubouchi T."/>
            <person name="Morono Y."/>
            <person name="Uchiyama I."/>
            <person name="Ito T."/>
            <person name="Fujiyama A."/>
            <person name="Inagaki F."/>
            <person name="Takami H."/>
        </authorList>
    </citation>
    <scope>NUCLEOTIDE SEQUENCE</scope>
    <source>
        <strain evidence="10">Expedition CK06-06</strain>
    </source>
</reference>
<dbReference type="Pfam" id="PF13361">
    <property type="entry name" value="UvrD_C"/>
    <property type="match status" value="1"/>
</dbReference>
<dbReference type="GO" id="GO:0000725">
    <property type="term" value="P:recombinational repair"/>
    <property type="evidence" value="ECO:0007669"/>
    <property type="project" value="TreeGrafter"/>
</dbReference>
<evidence type="ECO:0000259" key="9">
    <source>
        <dbReference type="PROSITE" id="PS51198"/>
    </source>
</evidence>